<feature type="domain" description="PIN" evidence="8">
    <location>
        <begin position="4"/>
        <end position="121"/>
    </location>
</feature>
<accession>A0A2P8HNK9</accession>
<dbReference type="Pfam" id="PF01850">
    <property type="entry name" value="PIN"/>
    <property type="match status" value="1"/>
</dbReference>
<dbReference type="PANTHER" id="PTHR33653">
    <property type="entry name" value="RIBONUCLEASE VAPC2"/>
    <property type="match status" value="1"/>
</dbReference>
<dbReference type="PANTHER" id="PTHR33653:SF1">
    <property type="entry name" value="RIBONUCLEASE VAPC2"/>
    <property type="match status" value="1"/>
</dbReference>
<gene>
    <name evidence="9" type="ORF">CLV51_102669</name>
</gene>
<keyword evidence="6" id="KW-0460">Magnesium</keyword>
<organism evidence="9 10">
    <name type="scientific">Chitinophaga niastensis</name>
    <dbReference type="NCBI Taxonomy" id="536980"/>
    <lineage>
        <taxon>Bacteria</taxon>
        <taxon>Pseudomonadati</taxon>
        <taxon>Bacteroidota</taxon>
        <taxon>Chitinophagia</taxon>
        <taxon>Chitinophagales</taxon>
        <taxon>Chitinophagaceae</taxon>
        <taxon>Chitinophaga</taxon>
    </lineage>
</organism>
<dbReference type="InterPro" id="IPR002716">
    <property type="entry name" value="PIN_dom"/>
</dbReference>
<proteinExistence type="inferred from homology"/>
<evidence type="ECO:0000256" key="3">
    <source>
        <dbReference type="ARBA" id="ARBA00022722"/>
    </source>
</evidence>
<dbReference type="SUPFAM" id="SSF88723">
    <property type="entry name" value="PIN domain-like"/>
    <property type="match status" value="1"/>
</dbReference>
<comment type="cofactor">
    <cofactor evidence="1">
        <name>Mg(2+)</name>
        <dbReference type="ChEBI" id="CHEBI:18420"/>
    </cofactor>
</comment>
<keyword evidence="2" id="KW-1277">Toxin-antitoxin system</keyword>
<keyword evidence="10" id="KW-1185">Reference proteome</keyword>
<keyword evidence="9" id="KW-0255">Endonuclease</keyword>
<evidence type="ECO:0000256" key="6">
    <source>
        <dbReference type="ARBA" id="ARBA00022842"/>
    </source>
</evidence>
<keyword evidence="3" id="KW-0540">Nuclease</keyword>
<dbReference type="OrthoDB" id="9804823at2"/>
<keyword evidence="4" id="KW-0479">Metal-binding</keyword>
<name>A0A2P8HNK9_CHINA</name>
<evidence type="ECO:0000313" key="9">
    <source>
        <dbReference type="EMBL" id="PSL47809.1"/>
    </source>
</evidence>
<evidence type="ECO:0000256" key="2">
    <source>
        <dbReference type="ARBA" id="ARBA00022649"/>
    </source>
</evidence>
<dbReference type="InterPro" id="IPR050556">
    <property type="entry name" value="Type_II_TA_system_RNase"/>
</dbReference>
<comment type="caution">
    <text evidence="9">The sequence shown here is derived from an EMBL/GenBank/DDBJ whole genome shotgun (WGS) entry which is preliminary data.</text>
</comment>
<dbReference type="RefSeq" id="WP_106528235.1">
    <property type="nucleotide sequence ID" value="NZ_PYAW01000002.1"/>
</dbReference>
<dbReference type="EMBL" id="PYAW01000002">
    <property type="protein sequence ID" value="PSL47809.1"/>
    <property type="molecule type" value="Genomic_DNA"/>
</dbReference>
<protein>
    <submittedName>
        <fullName evidence="9">tRNA(fMet)-specific endonuclease VapC</fullName>
    </submittedName>
</protein>
<evidence type="ECO:0000313" key="10">
    <source>
        <dbReference type="Proteomes" id="UP000240971"/>
    </source>
</evidence>
<dbReference type="InterPro" id="IPR029060">
    <property type="entry name" value="PIN-like_dom_sf"/>
</dbReference>
<evidence type="ECO:0000256" key="5">
    <source>
        <dbReference type="ARBA" id="ARBA00022801"/>
    </source>
</evidence>
<dbReference type="CDD" id="cd18753">
    <property type="entry name" value="PIN_VapC4-5_FitB-like"/>
    <property type="match status" value="1"/>
</dbReference>
<comment type="similarity">
    <text evidence="7">Belongs to the PINc/VapC protein family.</text>
</comment>
<dbReference type="SMART" id="SM00670">
    <property type="entry name" value="PINc"/>
    <property type="match status" value="1"/>
</dbReference>
<sequence>MTGSKCLLDTSIIIHAFKNDSIIVAQLNSIEDIIVPVTVIGELYYGAYKSDNPVKHISQVQAFLLNCKMVSCDPTTACIYGSVKSNLIRKGKPIPENDIWIAAFAIQYNLPLFTTDKHFEEIDNLNFFK</sequence>
<evidence type="ECO:0000259" key="8">
    <source>
        <dbReference type="SMART" id="SM00670"/>
    </source>
</evidence>
<evidence type="ECO:0000256" key="4">
    <source>
        <dbReference type="ARBA" id="ARBA00022723"/>
    </source>
</evidence>
<evidence type="ECO:0000256" key="7">
    <source>
        <dbReference type="ARBA" id="ARBA00038093"/>
    </source>
</evidence>
<dbReference type="GO" id="GO:0004519">
    <property type="term" value="F:endonuclease activity"/>
    <property type="evidence" value="ECO:0007669"/>
    <property type="project" value="UniProtKB-KW"/>
</dbReference>
<dbReference type="GO" id="GO:0046872">
    <property type="term" value="F:metal ion binding"/>
    <property type="evidence" value="ECO:0007669"/>
    <property type="project" value="UniProtKB-KW"/>
</dbReference>
<keyword evidence="5" id="KW-0378">Hydrolase</keyword>
<evidence type="ECO:0000256" key="1">
    <source>
        <dbReference type="ARBA" id="ARBA00001946"/>
    </source>
</evidence>
<dbReference type="Proteomes" id="UP000240971">
    <property type="component" value="Unassembled WGS sequence"/>
</dbReference>
<dbReference type="GO" id="GO:0016787">
    <property type="term" value="F:hydrolase activity"/>
    <property type="evidence" value="ECO:0007669"/>
    <property type="project" value="UniProtKB-KW"/>
</dbReference>
<dbReference type="Gene3D" id="3.40.50.1010">
    <property type="entry name" value="5'-nuclease"/>
    <property type="match status" value="1"/>
</dbReference>
<reference evidence="9 10" key="1">
    <citation type="submission" date="2018-03" db="EMBL/GenBank/DDBJ databases">
        <title>Genomic Encyclopedia of Archaeal and Bacterial Type Strains, Phase II (KMG-II): from individual species to whole genera.</title>
        <authorList>
            <person name="Goeker M."/>
        </authorList>
    </citation>
    <scope>NUCLEOTIDE SEQUENCE [LARGE SCALE GENOMIC DNA]</scope>
    <source>
        <strain evidence="9 10">DSM 24859</strain>
    </source>
</reference>
<dbReference type="AlphaFoldDB" id="A0A2P8HNK9"/>